<dbReference type="InterPro" id="IPR049326">
    <property type="entry name" value="Rhodopsin_dom_fungi"/>
</dbReference>
<evidence type="ECO:0000256" key="2">
    <source>
        <dbReference type="ARBA" id="ARBA00022692"/>
    </source>
</evidence>
<keyword evidence="2 6" id="KW-0812">Transmembrane</keyword>
<dbReference type="Pfam" id="PF20684">
    <property type="entry name" value="Fung_rhodopsin"/>
    <property type="match status" value="1"/>
</dbReference>
<keyword evidence="9" id="KW-1185">Reference proteome</keyword>
<evidence type="ECO:0000256" key="1">
    <source>
        <dbReference type="ARBA" id="ARBA00004141"/>
    </source>
</evidence>
<dbReference type="InterPro" id="IPR052337">
    <property type="entry name" value="SAT4-like"/>
</dbReference>
<dbReference type="EMBL" id="NESQ01000011">
    <property type="protein sequence ID" value="PUU83478.1"/>
    <property type="molecule type" value="Genomic_DNA"/>
</dbReference>
<dbReference type="STRING" id="42251.A0A2T7A6X8"/>
<feature type="transmembrane region" description="Helical" evidence="6">
    <location>
        <begin position="76"/>
        <end position="100"/>
    </location>
</feature>
<feature type="transmembrane region" description="Helical" evidence="6">
    <location>
        <begin position="6"/>
        <end position="23"/>
    </location>
</feature>
<protein>
    <recommendedName>
        <fullName evidence="7">Rhodopsin domain-containing protein</fullName>
    </recommendedName>
</protein>
<evidence type="ECO:0000256" key="5">
    <source>
        <dbReference type="ARBA" id="ARBA00038359"/>
    </source>
</evidence>
<dbReference type="PANTHER" id="PTHR33048:SF129">
    <property type="entry name" value="INTEGRAL MEMBRANE PROTEIN-RELATED"/>
    <property type="match status" value="1"/>
</dbReference>
<keyword evidence="4 6" id="KW-0472">Membrane</keyword>
<evidence type="ECO:0000313" key="9">
    <source>
        <dbReference type="Proteomes" id="UP000244722"/>
    </source>
</evidence>
<dbReference type="AlphaFoldDB" id="A0A2T7A6X8"/>
<organism evidence="8 9">
    <name type="scientific">Tuber borchii</name>
    <name type="common">White truffle</name>
    <dbReference type="NCBI Taxonomy" id="42251"/>
    <lineage>
        <taxon>Eukaryota</taxon>
        <taxon>Fungi</taxon>
        <taxon>Dikarya</taxon>
        <taxon>Ascomycota</taxon>
        <taxon>Pezizomycotina</taxon>
        <taxon>Pezizomycetes</taxon>
        <taxon>Pezizales</taxon>
        <taxon>Tuberaceae</taxon>
        <taxon>Tuber</taxon>
    </lineage>
</organism>
<comment type="caution">
    <text evidence="8">The sequence shown here is derived from an EMBL/GenBank/DDBJ whole genome shotgun (WGS) entry which is preliminary data.</text>
</comment>
<evidence type="ECO:0000256" key="4">
    <source>
        <dbReference type="ARBA" id="ARBA00023136"/>
    </source>
</evidence>
<dbReference type="GO" id="GO:0016020">
    <property type="term" value="C:membrane"/>
    <property type="evidence" value="ECO:0007669"/>
    <property type="project" value="UniProtKB-SubCell"/>
</dbReference>
<gene>
    <name evidence="8" type="ORF">B9Z19DRAFT_1141590</name>
</gene>
<dbReference type="PANTHER" id="PTHR33048">
    <property type="entry name" value="PTH11-LIKE INTEGRAL MEMBRANE PROTEIN (AFU_ORTHOLOGUE AFUA_5G11245)"/>
    <property type="match status" value="1"/>
</dbReference>
<evidence type="ECO:0000313" key="8">
    <source>
        <dbReference type="EMBL" id="PUU83478.1"/>
    </source>
</evidence>
<name>A0A2T7A6X8_TUBBO</name>
<keyword evidence="3 6" id="KW-1133">Transmembrane helix</keyword>
<feature type="non-terminal residue" evidence="8">
    <location>
        <position position="1"/>
    </location>
</feature>
<feature type="domain" description="Rhodopsin" evidence="7">
    <location>
        <begin position="15"/>
        <end position="186"/>
    </location>
</feature>
<comment type="subcellular location">
    <subcellularLocation>
        <location evidence="1">Membrane</location>
        <topology evidence="1">Multi-pass membrane protein</topology>
    </subcellularLocation>
</comment>
<sequence length="186" mass="20952">VEVALIIITAIVLTIRIYSRAWLNRSLGLDDVLMVIATVFAIALTVVTTVHLNYGWGVSIYSPEQNPAWFGPSRKLAWSCQLFFVICATLSKISILIFYLRIFETTNKKFRNLIYLGIFLVSSIGVAFAFAVIFQCRSVPAFWDPTLGGKCLPTRTPYLVSAALNTFTDFYVFLLPIKTVWNLQLP</sequence>
<proteinExistence type="inferred from homology"/>
<feature type="transmembrane region" description="Helical" evidence="6">
    <location>
        <begin position="112"/>
        <end position="134"/>
    </location>
</feature>
<accession>A0A2T7A6X8</accession>
<feature type="transmembrane region" description="Helical" evidence="6">
    <location>
        <begin position="32"/>
        <end position="56"/>
    </location>
</feature>
<evidence type="ECO:0000259" key="7">
    <source>
        <dbReference type="Pfam" id="PF20684"/>
    </source>
</evidence>
<dbReference type="Proteomes" id="UP000244722">
    <property type="component" value="Unassembled WGS sequence"/>
</dbReference>
<reference evidence="8 9" key="1">
    <citation type="submission" date="2017-04" db="EMBL/GenBank/DDBJ databases">
        <title>Draft genome sequence of Tuber borchii Vittad., a whitish edible truffle.</title>
        <authorList>
            <consortium name="DOE Joint Genome Institute"/>
            <person name="Murat C."/>
            <person name="Kuo A."/>
            <person name="Barry K.W."/>
            <person name="Clum A."/>
            <person name="Dockter R.B."/>
            <person name="Fauchery L."/>
            <person name="Iotti M."/>
            <person name="Kohler A."/>
            <person name="Labutti K."/>
            <person name="Lindquist E.A."/>
            <person name="Lipzen A."/>
            <person name="Ohm R.A."/>
            <person name="Wang M."/>
            <person name="Grigoriev I.V."/>
            <person name="Zambonelli A."/>
            <person name="Martin F.M."/>
        </authorList>
    </citation>
    <scope>NUCLEOTIDE SEQUENCE [LARGE SCALE GENOMIC DNA]</scope>
    <source>
        <strain evidence="8 9">Tbo3840</strain>
    </source>
</reference>
<dbReference type="OrthoDB" id="5393606at2759"/>
<comment type="similarity">
    <text evidence="5">Belongs to the SAT4 family.</text>
</comment>
<evidence type="ECO:0000256" key="6">
    <source>
        <dbReference type="SAM" id="Phobius"/>
    </source>
</evidence>
<evidence type="ECO:0000256" key="3">
    <source>
        <dbReference type="ARBA" id="ARBA00022989"/>
    </source>
</evidence>